<keyword evidence="13" id="KW-1185">Reference proteome</keyword>
<keyword evidence="5" id="KW-0808">Transferase</keyword>
<feature type="domain" description="Galactosyltransferase N-terminal" evidence="12">
    <location>
        <begin position="61"/>
        <end position="201"/>
    </location>
</feature>
<keyword evidence="9" id="KW-0472">Membrane</keyword>
<comment type="pathway">
    <text evidence="2">Protein modification; protein glycosylation.</text>
</comment>
<dbReference type="PANTHER" id="PTHR19300">
    <property type="entry name" value="BETA-1,4-GALACTOSYLTRANSFERASE"/>
    <property type="match status" value="1"/>
</dbReference>
<evidence type="ECO:0000256" key="2">
    <source>
        <dbReference type="ARBA" id="ARBA00004922"/>
    </source>
</evidence>
<evidence type="ECO:0000256" key="8">
    <source>
        <dbReference type="ARBA" id="ARBA00022989"/>
    </source>
</evidence>
<evidence type="ECO:0000313" key="14">
    <source>
        <dbReference type="RefSeq" id="XP_014676144.1"/>
    </source>
</evidence>
<dbReference type="Gene3D" id="3.90.550.10">
    <property type="entry name" value="Spore Coat Polysaccharide Biosynthesis Protein SpsA, Chain A"/>
    <property type="match status" value="1"/>
</dbReference>
<dbReference type="Proteomes" id="UP000695022">
    <property type="component" value="Unplaced"/>
</dbReference>
<evidence type="ECO:0000256" key="5">
    <source>
        <dbReference type="ARBA" id="ARBA00022679"/>
    </source>
</evidence>
<keyword evidence="4" id="KW-0328">Glycosyltransferase</keyword>
<evidence type="ECO:0000256" key="6">
    <source>
        <dbReference type="ARBA" id="ARBA00022692"/>
    </source>
</evidence>
<comment type="subcellular location">
    <subcellularLocation>
        <location evidence="1">Membrane</location>
        <topology evidence="1">Single-pass type II membrane protein</topology>
    </subcellularLocation>
</comment>
<keyword evidence="7" id="KW-0735">Signal-anchor</keyword>
<dbReference type="RefSeq" id="XP_014676144.1">
    <property type="nucleotide sequence ID" value="XM_014820658.1"/>
</dbReference>
<dbReference type="InterPro" id="IPR027995">
    <property type="entry name" value="Galactosyl_T_N"/>
</dbReference>
<evidence type="ECO:0000256" key="3">
    <source>
        <dbReference type="ARBA" id="ARBA00005735"/>
    </source>
</evidence>
<dbReference type="Pfam" id="PF02709">
    <property type="entry name" value="Glyco_transf_7C"/>
    <property type="match status" value="1"/>
</dbReference>
<sequence>MNRLNIACKVALGSTLAFVVVDLIFATLFTDSVLLWTPADTQLTTPPSLVMTAHGCVNKVCAELPTTLVGRIKVNSAINKTLTWRTLEDELSYVQHGGEWRPQDSPALCLPRHKVAIIVPYKNREDQLLAFLRHIHPFLQRQQIHYGIYVVEQANTTEEFNKGRLMNAGFVEAMRQHNWTCVIFHDVDLLPENDLNTYRCDLHNVRHMTVAVDRYKYTIGYSAHMGGVVAFTPEQFKTVNGYSNLFWLWGGEDDDMRNRSAFHTGYEVCERLVNRTDA</sequence>
<evidence type="ECO:0000259" key="11">
    <source>
        <dbReference type="Pfam" id="PF02709"/>
    </source>
</evidence>
<dbReference type="PRINTS" id="PR02050">
    <property type="entry name" value="B14GALTRFASE"/>
</dbReference>
<dbReference type="Pfam" id="PF13733">
    <property type="entry name" value="Glyco_transf_7N"/>
    <property type="match status" value="1"/>
</dbReference>
<reference evidence="14" key="1">
    <citation type="submission" date="2025-08" db="UniProtKB">
        <authorList>
            <consortium name="RefSeq"/>
        </authorList>
    </citation>
    <scope>IDENTIFICATION</scope>
</reference>
<evidence type="ECO:0000313" key="13">
    <source>
        <dbReference type="Proteomes" id="UP000695022"/>
    </source>
</evidence>
<feature type="domain" description="Galactosyltransferase C-terminal" evidence="11">
    <location>
        <begin position="206"/>
        <end position="268"/>
    </location>
</feature>
<evidence type="ECO:0000256" key="4">
    <source>
        <dbReference type="ARBA" id="ARBA00022676"/>
    </source>
</evidence>
<keyword evidence="6" id="KW-0812">Transmembrane</keyword>
<gene>
    <name evidence="14" type="primary">LOC106816103</name>
</gene>
<dbReference type="InterPro" id="IPR027791">
    <property type="entry name" value="Galactosyl_T_C"/>
</dbReference>
<organism evidence="13 14">
    <name type="scientific">Priapulus caudatus</name>
    <name type="common">Priapulid worm</name>
    <dbReference type="NCBI Taxonomy" id="37621"/>
    <lineage>
        <taxon>Eukaryota</taxon>
        <taxon>Metazoa</taxon>
        <taxon>Ecdysozoa</taxon>
        <taxon>Scalidophora</taxon>
        <taxon>Priapulida</taxon>
        <taxon>Priapulimorpha</taxon>
        <taxon>Priapulimorphida</taxon>
        <taxon>Priapulidae</taxon>
        <taxon>Priapulus</taxon>
    </lineage>
</organism>
<dbReference type="InterPro" id="IPR003859">
    <property type="entry name" value="Galactosyl_T"/>
</dbReference>
<evidence type="ECO:0000256" key="7">
    <source>
        <dbReference type="ARBA" id="ARBA00022968"/>
    </source>
</evidence>
<dbReference type="PANTHER" id="PTHR19300:SF57">
    <property type="entry name" value="BETA-1,4-N-ACETYLGALACTOSAMINYLTRANSFERASE"/>
    <property type="match status" value="1"/>
</dbReference>
<dbReference type="GeneID" id="106816103"/>
<comment type="similarity">
    <text evidence="3">Belongs to the glycosyltransferase 7 family.</text>
</comment>
<protein>
    <submittedName>
        <fullName evidence="14">Beta-1,4-galactosyltransferase 4-like</fullName>
    </submittedName>
</protein>
<evidence type="ECO:0000259" key="12">
    <source>
        <dbReference type="Pfam" id="PF13733"/>
    </source>
</evidence>
<evidence type="ECO:0000256" key="9">
    <source>
        <dbReference type="ARBA" id="ARBA00023136"/>
    </source>
</evidence>
<accession>A0ABM1EVC3</accession>
<name>A0ABM1EVC3_PRICU</name>
<dbReference type="InterPro" id="IPR029044">
    <property type="entry name" value="Nucleotide-diphossugar_trans"/>
</dbReference>
<dbReference type="SUPFAM" id="SSF53448">
    <property type="entry name" value="Nucleotide-diphospho-sugar transferases"/>
    <property type="match status" value="1"/>
</dbReference>
<evidence type="ECO:0000256" key="10">
    <source>
        <dbReference type="ARBA" id="ARBA00023180"/>
    </source>
</evidence>
<keyword evidence="10" id="KW-0325">Glycoprotein</keyword>
<keyword evidence="8" id="KW-1133">Transmembrane helix</keyword>
<proteinExistence type="inferred from homology"/>
<evidence type="ECO:0000256" key="1">
    <source>
        <dbReference type="ARBA" id="ARBA00004606"/>
    </source>
</evidence>